<accession>A0ABD5SE20</accession>
<reference evidence="1 2" key="1">
    <citation type="journal article" date="2019" name="Int. J. Syst. Evol. Microbiol.">
        <title>The Global Catalogue of Microorganisms (GCM) 10K type strain sequencing project: providing services to taxonomists for standard genome sequencing and annotation.</title>
        <authorList>
            <consortium name="The Broad Institute Genomics Platform"/>
            <consortium name="The Broad Institute Genome Sequencing Center for Infectious Disease"/>
            <person name="Wu L."/>
            <person name="Ma J."/>
        </authorList>
    </citation>
    <scope>NUCLEOTIDE SEQUENCE [LARGE SCALE GENOMIC DNA]</scope>
    <source>
        <strain evidence="1 2">CGMCC 1.3239</strain>
    </source>
</reference>
<evidence type="ECO:0000313" key="2">
    <source>
        <dbReference type="Proteomes" id="UP001596442"/>
    </source>
</evidence>
<organism evidence="1 2">
    <name type="scientific">Halorubrum tibetense</name>
    <dbReference type="NCBI Taxonomy" id="175631"/>
    <lineage>
        <taxon>Archaea</taxon>
        <taxon>Methanobacteriati</taxon>
        <taxon>Methanobacteriota</taxon>
        <taxon>Stenosarchaea group</taxon>
        <taxon>Halobacteria</taxon>
        <taxon>Halobacteriales</taxon>
        <taxon>Haloferacaceae</taxon>
        <taxon>Halorubrum</taxon>
    </lineage>
</organism>
<gene>
    <name evidence="1" type="ORF">ACFQEU_17240</name>
</gene>
<name>A0ABD5SE20_9EURY</name>
<evidence type="ECO:0000313" key="1">
    <source>
        <dbReference type="EMBL" id="MFC6755195.1"/>
    </source>
</evidence>
<dbReference type="AlphaFoldDB" id="A0ABD5SE20"/>
<feature type="non-terminal residue" evidence="1">
    <location>
        <position position="1"/>
    </location>
</feature>
<keyword evidence="2" id="KW-1185">Reference proteome</keyword>
<dbReference type="EMBL" id="JBHSWW010000607">
    <property type="protein sequence ID" value="MFC6755195.1"/>
    <property type="molecule type" value="Genomic_DNA"/>
</dbReference>
<protein>
    <recommendedName>
        <fullName evidence="3">DUF560 domain-containing protein</fullName>
    </recommendedName>
</protein>
<proteinExistence type="predicted"/>
<comment type="caution">
    <text evidence="1">The sequence shown here is derived from an EMBL/GenBank/DDBJ whole genome shotgun (WGS) entry which is preliminary data.</text>
</comment>
<dbReference type="Proteomes" id="UP001596442">
    <property type="component" value="Unassembled WGS sequence"/>
</dbReference>
<evidence type="ECO:0008006" key="3">
    <source>
        <dbReference type="Google" id="ProtNLM"/>
    </source>
</evidence>
<dbReference type="RefSeq" id="WP_379784141.1">
    <property type="nucleotide sequence ID" value="NZ_JBHSWW010000607.1"/>
</dbReference>
<sequence>DREDEVAQQHNYSYEGVNLRARWSHKFTLLGFESQTQLGWRYSDRDYQGPGLEPRANAFGETEALPNRADRQQHWEAKWIVGLNDYVSLAAKIDYADYRSNLDSASYQETVSAVQLQTRF</sequence>